<keyword evidence="2" id="KW-1185">Reference proteome</keyword>
<evidence type="ECO:0000313" key="1">
    <source>
        <dbReference type="EMBL" id="KAE8366793.1"/>
    </source>
</evidence>
<gene>
    <name evidence="1" type="ORF">BDV27DRAFT_124786</name>
</gene>
<dbReference type="OrthoDB" id="10513799at2759"/>
<dbReference type="AlphaFoldDB" id="A0A5N7AAY2"/>
<name>A0A5N7AAY2_9EURO</name>
<evidence type="ECO:0000313" key="2">
    <source>
        <dbReference type="Proteomes" id="UP000326268"/>
    </source>
</evidence>
<dbReference type="RefSeq" id="XP_031929874.1">
    <property type="nucleotide sequence ID" value="XM_032066169.1"/>
</dbReference>
<sequence length="69" mass="7742">MMNALNQLDKVKCSWNKPVIDQDVRKGESGIPIDPPWALPKLQPLLSCRRFPPTVSLSFPPLPPMLTDC</sequence>
<dbReference type="GeneID" id="43650615"/>
<dbReference type="EMBL" id="ML737607">
    <property type="protein sequence ID" value="KAE8366793.1"/>
    <property type="molecule type" value="Genomic_DNA"/>
</dbReference>
<accession>A0A5N7AAY2</accession>
<proteinExistence type="predicted"/>
<reference evidence="1 2" key="1">
    <citation type="submission" date="2019-04" db="EMBL/GenBank/DDBJ databases">
        <title>Friends and foes A comparative genomics studyof 23 Aspergillus species from section Flavi.</title>
        <authorList>
            <consortium name="DOE Joint Genome Institute"/>
            <person name="Kjaerbolling I."/>
            <person name="Vesth T."/>
            <person name="Frisvad J.C."/>
            <person name="Nybo J.L."/>
            <person name="Theobald S."/>
            <person name="Kildgaard S."/>
            <person name="Isbrandt T."/>
            <person name="Kuo A."/>
            <person name="Sato A."/>
            <person name="Lyhne E.K."/>
            <person name="Kogle M.E."/>
            <person name="Wiebenga A."/>
            <person name="Kun R.S."/>
            <person name="Lubbers R.J."/>
            <person name="Makela M.R."/>
            <person name="Barry K."/>
            <person name="Chovatia M."/>
            <person name="Clum A."/>
            <person name="Daum C."/>
            <person name="Haridas S."/>
            <person name="He G."/>
            <person name="LaButti K."/>
            <person name="Lipzen A."/>
            <person name="Mondo S."/>
            <person name="Riley R."/>
            <person name="Salamov A."/>
            <person name="Simmons B.A."/>
            <person name="Magnuson J.K."/>
            <person name="Henrissat B."/>
            <person name="Mortensen U.H."/>
            <person name="Larsen T.O."/>
            <person name="Devries R.P."/>
            <person name="Grigoriev I.V."/>
            <person name="Machida M."/>
            <person name="Baker S.E."/>
            <person name="Andersen M.R."/>
        </authorList>
    </citation>
    <scope>NUCLEOTIDE SEQUENCE [LARGE SCALE GENOMIC DNA]</scope>
    <source>
        <strain evidence="1 2">CBS 763.97</strain>
    </source>
</reference>
<organism evidence="1 2">
    <name type="scientific">Aspergillus caelatus</name>
    <dbReference type="NCBI Taxonomy" id="61420"/>
    <lineage>
        <taxon>Eukaryota</taxon>
        <taxon>Fungi</taxon>
        <taxon>Dikarya</taxon>
        <taxon>Ascomycota</taxon>
        <taxon>Pezizomycotina</taxon>
        <taxon>Eurotiomycetes</taxon>
        <taxon>Eurotiomycetidae</taxon>
        <taxon>Eurotiales</taxon>
        <taxon>Aspergillaceae</taxon>
        <taxon>Aspergillus</taxon>
        <taxon>Aspergillus subgen. Circumdati</taxon>
    </lineage>
</organism>
<protein>
    <submittedName>
        <fullName evidence="1">Uncharacterized protein</fullName>
    </submittedName>
</protein>
<dbReference type="Proteomes" id="UP000326268">
    <property type="component" value="Unassembled WGS sequence"/>
</dbReference>